<protein>
    <submittedName>
        <fullName evidence="3">Transcriptional regulator</fullName>
    </submittedName>
</protein>
<dbReference type="Pfam" id="PF03795">
    <property type="entry name" value="YCII"/>
    <property type="match status" value="1"/>
</dbReference>
<organism evidence="3 4">
    <name type="scientific">Actinocatenispora rupis</name>
    <dbReference type="NCBI Taxonomy" id="519421"/>
    <lineage>
        <taxon>Bacteria</taxon>
        <taxon>Bacillati</taxon>
        <taxon>Actinomycetota</taxon>
        <taxon>Actinomycetes</taxon>
        <taxon>Micromonosporales</taxon>
        <taxon>Micromonosporaceae</taxon>
        <taxon>Actinocatenispora</taxon>
    </lineage>
</organism>
<feature type="domain" description="YCII-related" evidence="2">
    <location>
        <begin position="4"/>
        <end position="103"/>
    </location>
</feature>
<evidence type="ECO:0000313" key="3">
    <source>
        <dbReference type="EMBL" id="GID14963.1"/>
    </source>
</evidence>
<accession>A0A8J3J6E1</accession>
<evidence type="ECO:0000313" key="4">
    <source>
        <dbReference type="Proteomes" id="UP000612808"/>
    </source>
</evidence>
<dbReference type="EMBL" id="BOMB01000035">
    <property type="protein sequence ID" value="GID14963.1"/>
    <property type="molecule type" value="Genomic_DNA"/>
</dbReference>
<comment type="similarity">
    <text evidence="1">Belongs to the YciI family.</text>
</comment>
<dbReference type="PANTHER" id="PTHR35174">
    <property type="entry name" value="BLL7171 PROTEIN-RELATED"/>
    <property type="match status" value="1"/>
</dbReference>
<gene>
    <name evidence="3" type="ORF">Aru02nite_58520</name>
</gene>
<sequence>MPRFMTIVHVEESSLDHGEPSPEAQARMGALFEEITRAGVMVDTATLARTAQATRVVGSGGSVSYTDGPFTESKEVIGGYSILQAKDMAEAVEWTRRFVEIQSEWQEVTAEVREILDA</sequence>
<evidence type="ECO:0000256" key="1">
    <source>
        <dbReference type="ARBA" id="ARBA00007689"/>
    </source>
</evidence>
<keyword evidence="4" id="KW-1185">Reference proteome</keyword>
<dbReference type="InterPro" id="IPR005545">
    <property type="entry name" value="YCII"/>
</dbReference>
<evidence type="ECO:0000259" key="2">
    <source>
        <dbReference type="Pfam" id="PF03795"/>
    </source>
</evidence>
<dbReference type="PANTHER" id="PTHR35174:SF1">
    <property type="entry name" value="BLL0086 PROTEIN"/>
    <property type="match status" value="1"/>
</dbReference>
<proteinExistence type="inferred from homology"/>
<dbReference type="AlphaFoldDB" id="A0A8J3J6E1"/>
<dbReference type="InterPro" id="IPR011008">
    <property type="entry name" value="Dimeric_a/b-barrel"/>
</dbReference>
<dbReference type="SUPFAM" id="SSF54909">
    <property type="entry name" value="Dimeric alpha+beta barrel"/>
    <property type="match status" value="1"/>
</dbReference>
<dbReference type="Gene3D" id="3.30.70.1060">
    <property type="entry name" value="Dimeric alpha+beta barrel"/>
    <property type="match status" value="1"/>
</dbReference>
<comment type="caution">
    <text evidence="3">The sequence shown here is derived from an EMBL/GenBank/DDBJ whole genome shotgun (WGS) entry which is preliminary data.</text>
</comment>
<dbReference type="Proteomes" id="UP000612808">
    <property type="component" value="Unassembled WGS sequence"/>
</dbReference>
<reference evidence="3" key="1">
    <citation type="submission" date="2021-01" db="EMBL/GenBank/DDBJ databases">
        <title>Whole genome shotgun sequence of Actinocatenispora rupis NBRC 107355.</title>
        <authorList>
            <person name="Komaki H."/>
            <person name="Tamura T."/>
        </authorList>
    </citation>
    <scope>NUCLEOTIDE SEQUENCE</scope>
    <source>
        <strain evidence="3">NBRC 107355</strain>
    </source>
</reference>
<dbReference type="RefSeq" id="WP_203663012.1">
    <property type="nucleotide sequence ID" value="NZ_BAAAZM010000012.1"/>
</dbReference>
<name>A0A8J3J6E1_9ACTN</name>